<evidence type="ECO:0000313" key="1">
    <source>
        <dbReference type="EMBL" id="MEQ2297890.1"/>
    </source>
</evidence>
<sequence length="109" mass="11807">MRHLEDLGLVAGPRTRGVLKGEEVRAIWVPILRTPFMLSESSKAKSGLSGKMREFCAVWVWGEGGISTSPVDFGGETFWDDLSFSTNWPVVSAGAVGGLSLLLMLHVIC</sequence>
<reference evidence="1 2" key="1">
    <citation type="submission" date="2021-06" db="EMBL/GenBank/DDBJ databases">
        <authorList>
            <person name="Palmer J.M."/>
        </authorList>
    </citation>
    <scope>NUCLEOTIDE SEQUENCE [LARGE SCALE GENOMIC DNA]</scope>
    <source>
        <strain evidence="1 2">AS_MEX2019</strain>
        <tissue evidence="1">Muscle</tissue>
    </source>
</reference>
<keyword evidence="2" id="KW-1185">Reference proteome</keyword>
<proteinExistence type="predicted"/>
<accession>A0ABV0YWS4</accession>
<comment type="caution">
    <text evidence="1">The sequence shown here is derived from an EMBL/GenBank/DDBJ whole genome shotgun (WGS) entry which is preliminary data.</text>
</comment>
<evidence type="ECO:0000313" key="2">
    <source>
        <dbReference type="Proteomes" id="UP001469553"/>
    </source>
</evidence>
<name>A0ABV0YWS4_9TELE</name>
<gene>
    <name evidence="1" type="ORF">AMECASPLE_039423</name>
</gene>
<dbReference type="Proteomes" id="UP001469553">
    <property type="component" value="Unassembled WGS sequence"/>
</dbReference>
<organism evidence="1 2">
    <name type="scientific">Ameca splendens</name>
    <dbReference type="NCBI Taxonomy" id="208324"/>
    <lineage>
        <taxon>Eukaryota</taxon>
        <taxon>Metazoa</taxon>
        <taxon>Chordata</taxon>
        <taxon>Craniata</taxon>
        <taxon>Vertebrata</taxon>
        <taxon>Euteleostomi</taxon>
        <taxon>Actinopterygii</taxon>
        <taxon>Neopterygii</taxon>
        <taxon>Teleostei</taxon>
        <taxon>Neoteleostei</taxon>
        <taxon>Acanthomorphata</taxon>
        <taxon>Ovalentaria</taxon>
        <taxon>Atherinomorphae</taxon>
        <taxon>Cyprinodontiformes</taxon>
        <taxon>Goodeidae</taxon>
        <taxon>Ameca</taxon>
    </lineage>
</organism>
<protein>
    <submittedName>
        <fullName evidence="1">Uncharacterized protein</fullName>
    </submittedName>
</protein>
<dbReference type="EMBL" id="JAHRIP010045881">
    <property type="protein sequence ID" value="MEQ2297890.1"/>
    <property type="molecule type" value="Genomic_DNA"/>
</dbReference>